<feature type="transmembrane region" description="Helical" evidence="9">
    <location>
        <begin position="157"/>
        <end position="175"/>
    </location>
</feature>
<keyword evidence="5" id="KW-0029">Amino-acid transport</keyword>
<keyword evidence="11" id="KW-1185">Reference proteome</keyword>
<dbReference type="GO" id="GO:0005886">
    <property type="term" value="C:plasma membrane"/>
    <property type="evidence" value="ECO:0007669"/>
    <property type="project" value="UniProtKB-SubCell"/>
</dbReference>
<protein>
    <submittedName>
        <fullName evidence="10">Amino acid/amide ABC transporter membrane protein 1, HAAT family</fullName>
    </submittedName>
</protein>
<dbReference type="EMBL" id="FZOT01000001">
    <property type="protein sequence ID" value="SNS16113.1"/>
    <property type="molecule type" value="Genomic_DNA"/>
</dbReference>
<evidence type="ECO:0000256" key="2">
    <source>
        <dbReference type="ARBA" id="ARBA00022448"/>
    </source>
</evidence>
<dbReference type="InterPro" id="IPR001851">
    <property type="entry name" value="ABC_transp_permease"/>
</dbReference>
<feature type="transmembrane region" description="Helical" evidence="9">
    <location>
        <begin position="91"/>
        <end position="111"/>
    </location>
</feature>
<evidence type="ECO:0000256" key="6">
    <source>
        <dbReference type="ARBA" id="ARBA00022989"/>
    </source>
</evidence>
<name>A0A239C9T5_9BURK</name>
<accession>A0A239C9T5</accession>
<dbReference type="GO" id="GO:0006865">
    <property type="term" value="P:amino acid transport"/>
    <property type="evidence" value="ECO:0007669"/>
    <property type="project" value="UniProtKB-KW"/>
</dbReference>
<feature type="transmembrane region" description="Helical" evidence="9">
    <location>
        <begin position="324"/>
        <end position="341"/>
    </location>
</feature>
<keyword evidence="4 9" id="KW-0812">Transmembrane</keyword>
<dbReference type="InterPro" id="IPR052157">
    <property type="entry name" value="BCAA_transport_permease"/>
</dbReference>
<comment type="subcellular location">
    <subcellularLocation>
        <location evidence="1">Cell membrane</location>
        <topology evidence="1">Multi-pass membrane protein</topology>
    </subcellularLocation>
</comment>
<evidence type="ECO:0000256" key="8">
    <source>
        <dbReference type="ARBA" id="ARBA00037998"/>
    </source>
</evidence>
<keyword evidence="6 9" id="KW-1133">Transmembrane helix</keyword>
<feature type="transmembrane region" description="Helical" evidence="9">
    <location>
        <begin position="54"/>
        <end position="79"/>
    </location>
</feature>
<evidence type="ECO:0000256" key="9">
    <source>
        <dbReference type="SAM" id="Phobius"/>
    </source>
</evidence>
<dbReference type="OrthoDB" id="9807115at2"/>
<evidence type="ECO:0000313" key="11">
    <source>
        <dbReference type="Proteomes" id="UP000198284"/>
    </source>
</evidence>
<feature type="transmembrane region" description="Helical" evidence="9">
    <location>
        <begin position="202"/>
        <end position="221"/>
    </location>
</feature>
<dbReference type="Proteomes" id="UP000198284">
    <property type="component" value="Unassembled WGS sequence"/>
</dbReference>
<keyword evidence="2" id="KW-0813">Transport</keyword>
<sequence length="350" mass="36698">MEQATPVETAAPIQAAPAVHAAPPAPRRIDWMPLLLVPLLALAALPFVGSAPTWVTLTAAGLAMGMIIFIIASGLTLIFGLMDVLNFGHGVFIALGAFVALSVTGAIPEWIEADDLGRNLAAIGLAMAAAMLAAGAIGLAFERVLVRVVYGQHLKQILITMGGMVIGEELIKVVWGPAQQPLPLPAALRGSVLLGDAAVEKYRLIAMAVGLVVLAVLLLVLNRTKLGLLIRAGVQDREMVESLGYRIRRLFVGVFVAGSALAGLGGVMWGLYQQNVVPQMGGQVNVLIFIVIIIGGLGSTTGCFLGALLVGLMANYTGFLAPKLALFSNILLMVAVLLWRPQGFFAVTNR</sequence>
<feature type="transmembrane region" description="Helical" evidence="9">
    <location>
        <begin position="284"/>
        <end position="312"/>
    </location>
</feature>
<evidence type="ECO:0000256" key="7">
    <source>
        <dbReference type="ARBA" id="ARBA00023136"/>
    </source>
</evidence>
<dbReference type="Pfam" id="PF02653">
    <property type="entry name" value="BPD_transp_2"/>
    <property type="match status" value="1"/>
</dbReference>
<gene>
    <name evidence="10" type="ORF">SAMN06265795_101302</name>
</gene>
<proteinExistence type="inferred from homology"/>
<evidence type="ECO:0000313" key="10">
    <source>
        <dbReference type="EMBL" id="SNS16113.1"/>
    </source>
</evidence>
<feature type="transmembrane region" description="Helical" evidence="9">
    <location>
        <begin position="250"/>
        <end position="272"/>
    </location>
</feature>
<organism evidence="10 11">
    <name type="scientific">Noviherbaspirillum humi</name>
    <dbReference type="NCBI Taxonomy" id="1688639"/>
    <lineage>
        <taxon>Bacteria</taxon>
        <taxon>Pseudomonadati</taxon>
        <taxon>Pseudomonadota</taxon>
        <taxon>Betaproteobacteria</taxon>
        <taxon>Burkholderiales</taxon>
        <taxon>Oxalobacteraceae</taxon>
        <taxon>Noviherbaspirillum</taxon>
    </lineage>
</organism>
<evidence type="ECO:0000256" key="1">
    <source>
        <dbReference type="ARBA" id="ARBA00004651"/>
    </source>
</evidence>
<evidence type="ECO:0000256" key="4">
    <source>
        <dbReference type="ARBA" id="ARBA00022692"/>
    </source>
</evidence>
<comment type="similarity">
    <text evidence="8">Belongs to the binding-protein-dependent transport system permease family. LivHM subfamily.</text>
</comment>
<feature type="transmembrane region" description="Helical" evidence="9">
    <location>
        <begin position="31"/>
        <end position="48"/>
    </location>
</feature>
<dbReference type="PANTHER" id="PTHR11795">
    <property type="entry name" value="BRANCHED-CHAIN AMINO ACID TRANSPORT SYSTEM PERMEASE PROTEIN LIVH"/>
    <property type="match status" value="1"/>
</dbReference>
<keyword evidence="3" id="KW-1003">Cell membrane</keyword>
<dbReference type="AlphaFoldDB" id="A0A239C9T5"/>
<dbReference type="CDD" id="cd06582">
    <property type="entry name" value="TM_PBP1_LivH_like"/>
    <property type="match status" value="1"/>
</dbReference>
<dbReference type="GO" id="GO:0022857">
    <property type="term" value="F:transmembrane transporter activity"/>
    <property type="evidence" value="ECO:0007669"/>
    <property type="project" value="InterPro"/>
</dbReference>
<keyword evidence="7 9" id="KW-0472">Membrane</keyword>
<evidence type="ECO:0000256" key="5">
    <source>
        <dbReference type="ARBA" id="ARBA00022970"/>
    </source>
</evidence>
<feature type="transmembrane region" description="Helical" evidence="9">
    <location>
        <begin position="123"/>
        <end position="145"/>
    </location>
</feature>
<evidence type="ECO:0000256" key="3">
    <source>
        <dbReference type="ARBA" id="ARBA00022475"/>
    </source>
</evidence>
<dbReference type="PANTHER" id="PTHR11795:SF442">
    <property type="entry name" value="ABC TRANSPORTER ATP-BINDING PROTEIN"/>
    <property type="match status" value="1"/>
</dbReference>
<reference evidence="10 11" key="1">
    <citation type="submission" date="2017-06" db="EMBL/GenBank/DDBJ databases">
        <authorList>
            <person name="Kim H.J."/>
            <person name="Triplett B.A."/>
        </authorList>
    </citation>
    <scope>NUCLEOTIDE SEQUENCE [LARGE SCALE GENOMIC DNA]</scope>
    <source>
        <strain evidence="10 11">U15</strain>
    </source>
</reference>